<dbReference type="Proteomes" id="UP001183176">
    <property type="component" value="Unassembled WGS sequence"/>
</dbReference>
<organism evidence="2 3">
    <name type="scientific">Jatrophihabitans lederbergiae</name>
    <dbReference type="NCBI Taxonomy" id="3075547"/>
    <lineage>
        <taxon>Bacteria</taxon>
        <taxon>Bacillati</taxon>
        <taxon>Actinomycetota</taxon>
        <taxon>Actinomycetes</taxon>
        <taxon>Jatrophihabitantales</taxon>
        <taxon>Jatrophihabitantaceae</taxon>
        <taxon>Jatrophihabitans</taxon>
    </lineage>
</organism>
<evidence type="ECO:0000313" key="2">
    <source>
        <dbReference type="EMBL" id="MDT0263650.1"/>
    </source>
</evidence>
<dbReference type="SUPFAM" id="SSF46785">
    <property type="entry name" value="Winged helix' DNA-binding domain"/>
    <property type="match status" value="1"/>
</dbReference>
<accession>A0ABU2JF72</accession>
<dbReference type="Pfam" id="PF01047">
    <property type="entry name" value="MarR"/>
    <property type="match status" value="1"/>
</dbReference>
<dbReference type="InterPro" id="IPR036390">
    <property type="entry name" value="WH_DNA-bd_sf"/>
</dbReference>
<dbReference type="Gene3D" id="1.10.10.10">
    <property type="entry name" value="Winged helix-like DNA-binding domain superfamily/Winged helix DNA-binding domain"/>
    <property type="match status" value="1"/>
</dbReference>
<gene>
    <name evidence="2" type="ORF">RM423_19925</name>
</gene>
<dbReference type="InterPro" id="IPR036388">
    <property type="entry name" value="WH-like_DNA-bd_sf"/>
</dbReference>
<sequence>MNPLIYELVDLSLALADRTQALVQDVMSELNLTPALANALWHVGAAAPDPPMSELAARLRRDPSTITFLADRLQERGLLVRDVDPLNRRTKILHLTDAGRVTRRALVEAMATRSPIAHLSDKDQRCLHDLLARAMAAPR</sequence>
<name>A0ABU2JF72_9ACTN</name>
<evidence type="ECO:0000259" key="1">
    <source>
        <dbReference type="PROSITE" id="PS50995"/>
    </source>
</evidence>
<dbReference type="InterPro" id="IPR039422">
    <property type="entry name" value="MarR/SlyA-like"/>
</dbReference>
<protein>
    <submittedName>
        <fullName evidence="2">MarR family transcriptional regulator</fullName>
    </submittedName>
</protein>
<evidence type="ECO:0000313" key="3">
    <source>
        <dbReference type="Proteomes" id="UP001183176"/>
    </source>
</evidence>
<comment type="caution">
    <text evidence="2">The sequence shown here is derived from an EMBL/GenBank/DDBJ whole genome shotgun (WGS) entry which is preliminary data.</text>
</comment>
<feature type="domain" description="HTH marR-type" evidence="1">
    <location>
        <begin position="1"/>
        <end position="136"/>
    </location>
</feature>
<dbReference type="SMART" id="SM00347">
    <property type="entry name" value="HTH_MARR"/>
    <property type="match status" value="1"/>
</dbReference>
<dbReference type="PANTHER" id="PTHR33164">
    <property type="entry name" value="TRANSCRIPTIONAL REGULATOR, MARR FAMILY"/>
    <property type="match status" value="1"/>
</dbReference>
<dbReference type="EMBL" id="JAVREH010000046">
    <property type="protein sequence ID" value="MDT0263650.1"/>
    <property type="molecule type" value="Genomic_DNA"/>
</dbReference>
<dbReference type="RefSeq" id="WP_311424795.1">
    <property type="nucleotide sequence ID" value="NZ_JAVREH010000046.1"/>
</dbReference>
<dbReference type="PROSITE" id="PS50995">
    <property type="entry name" value="HTH_MARR_2"/>
    <property type="match status" value="1"/>
</dbReference>
<keyword evidence="3" id="KW-1185">Reference proteome</keyword>
<dbReference type="InterPro" id="IPR000835">
    <property type="entry name" value="HTH_MarR-typ"/>
</dbReference>
<reference evidence="3" key="1">
    <citation type="submission" date="2023-07" db="EMBL/GenBank/DDBJ databases">
        <title>30 novel species of actinomycetes from the DSMZ collection.</title>
        <authorList>
            <person name="Nouioui I."/>
        </authorList>
    </citation>
    <scope>NUCLEOTIDE SEQUENCE [LARGE SCALE GENOMIC DNA]</scope>
    <source>
        <strain evidence="3">DSM 44399</strain>
    </source>
</reference>
<proteinExistence type="predicted"/>
<dbReference type="PANTHER" id="PTHR33164:SF99">
    <property type="entry name" value="MARR FAMILY REGULATORY PROTEIN"/>
    <property type="match status" value="1"/>
</dbReference>